<reference evidence="10 11" key="1">
    <citation type="submission" date="2024-02" db="EMBL/GenBank/DDBJ databases">
        <authorList>
            <person name="Chen Y."/>
            <person name="Shah S."/>
            <person name="Dougan E. K."/>
            <person name="Thang M."/>
            <person name="Chan C."/>
        </authorList>
    </citation>
    <scope>NUCLEOTIDE SEQUENCE [LARGE SCALE GENOMIC DNA]</scope>
</reference>
<dbReference type="Proteomes" id="UP001642484">
    <property type="component" value="Unassembled WGS sequence"/>
</dbReference>
<evidence type="ECO:0000256" key="1">
    <source>
        <dbReference type="ARBA" id="ARBA00009391"/>
    </source>
</evidence>
<organism evidence="10 11">
    <name type="scientific">Durusdinium trenchii</name>
    <dbReference type="NCBI Taxonomy" id="1381693"/>
    <lineage>
        <taxon>Eukaryota</taxon>
        <taxon>Sar</taxon>
        <taxon>Alveolata</taxon>
        <taxon>Dinophyceae</taxon>
        <taxon>Suessiales</taxon>
        <taxon>Symbiodiniaceae</taxon>
        <taxon>Durusdinium</taxon>
    </lineage>
</organism>
<keyword evidence="4" id="KW-0238">DNA-binding</keyword>
<feature type="region of interest" description="Disordered" evidence="7">
    <location>
        <begin position="189"/>
        <end position="218"/>
    </location>
</feature>
<evidence type="ECO:0000256" key="6">
    <source>
        <dbReference type="RuleBase" id="RU003422"/>
    </source>
</evidence>
<dbReference type="Gene3D" id="3.40.50.300">
    <property type="entry name" value="P-loop containing nucleotide triphosphate hydrolases"/>
    <property type="match status" value="1"/>
</dbReference>
<feature type="compositionally biased region" description="Basic and acidic residues" evidence="7">
    <location>
        <begin position="65"/>
        <end position="80"/>
    </location>
</feature>
<keyword evidence="11" id="KW-1185">Reference proteome</keyword>
<dbReference type="EMBL" id="CAXAMN010021929">
    <property type="protein sequence ID" value="CAK9064606.1"/>
    <property type="molecule type" value="Genomic_DNA"/>
</dbReference>
<comment type="similarity">
    <text evidence="1 6">Belongs to the RecA family.</text>
</comment>
<dbReference type="InterPro" id="IPR049261">
    <property type="entry name" value="RecA-like_C"/>
</dbReference>
<evidence type="ECO:0000256" key="5">
    <source>
        <dbReference type="ARBA" id="ARBA00023172"/>
    </source>
</evidence>
<feature type="domain" description="RecA family profile 1" evidence="8">
    <location>
        <begin position="244"/>
        <end position="407"/>
    </location>
</feature>
<feature type="domain" description="RecA family profile 2" evidence="9">
    <location>
        <begin position="414"/>
        <end position="494"/>
    </location>
</feature>
<dbReference type="PRINTS" id="PR00142">
    <property type="entry name" value="RECA"/>
</dbReference>
<dbReference type="InterPro" id="IPR023400">
    <property type="entry name" value="RecA_C_sf"/>
</dbReference>
<keyword evidence="3 6" id="KW-0067">ATP-binding</keyword>
<protein>
    <submittedName>
        <fullName evidence="10">Uncharacterized protein</fullName>
    </submittedName>
</protein>
<evidence type="ECO:0000313" key="11">
    <source>
        <dbReference type="Proteomes" id="UP001642484"/>
    </source>
</evidence>
<dbReference type="Pfam" id="PF00154">
    <property type="entry name" value="RecA_N"/>
    <property type="match status" value="1"/>
</dbReference>
<dbReference type="InterPro" id="IPR020588">
    <property type="entry name" value="RecA_ATP-bd"/>
</dbReference>
<dbReference type="Pfam" id="PF21096">
    <property type="entry name" value="RecA_C"/>
    <property type="match status" value="1"/>
</dbReference>
<dbReference type="PROSITE" id="PS50162">
    <property type="entry name" value="RECA_2"/>
    <property type="match status" value="1"/>
</dbReference>
<evidence type="ECO:0000256" key="2">
    <source>
        <dbReference type="ARBA" id="ARBA00022741"/>
    </source>
</evidence>
<gene>
    <name evidence="10" type="ORF">CCMP2556_LOCUS31750</name>
</gene>
<feature type="region of interest" description="Disordered" evidence="7">
    <location>
        <begin position="115"/>
        <end position="159"/>
    </location>
</feature>
<keyword evidence="2 6" id="KW-0547">Nucleotide-binding</keyword>
<evidence type="ECO:0000259" key="9">
    <source>
        <dbReference type="PROSITE" id="PS50163"/>
    </source>
</evidence>
<dbReference type="SUPFAM" id="SSF52540">
    <property type="entry name" value="P-loop containing nucleoside triphosphate hydrolases"/>
    <property type="match status" value="1"/>
</dbReference>
<accession>A0ABP0NLW7</accession>
<comment type="caution">
    <text evidence="10">The sequence shown here is derived from an EMBL/GenBank/DDBJ whole genome shotgun (WGS) entry which is preliminary data.</text>
</comment>
<dbReference type="SMART" id="SM00382">
    <property type="entry name" value="AAA"/>
    <property type="match status" value="1"/>
</dbReference>
<proteinExistence type="inferred from homology"/>
<dbReference type="Gene3D" id="3.30.250.10">
    <property type="entry name" value="RecA protein, C-terminal domain"/>
    <property type="match status" value="1"/>
</dbReference>
<dbReference type="PROSITE" id="PS50163">
    <property type="entry name" value="RECA_3"/>
    <property type="match status" value="1"/>
</dbReference>
<dbReference type="SUPFAM" id="SSF54752">
    <property type="entry name" value="RecA protein, C-terminal domain"/>
    <property type="match status" value="1"/>
</dbReference>
<dbReference type="InterPro" id="IPR013765">
    <property type="entry name" value="DNA_recomb/repair_RecA"/>
</dbReference>
<sequence>MLSPPTGPLFLSPPTTAPPSAWLSAPWDASRRSWGRRERPWALMMVTGSIRGLVCFRRSTKARKLKDMQMTELEQIEKTPKKVPARQKSKKKEIPKASESDVELELTSLEAEDLQIKKPTSKSGKSKKELQMSPEESVLEKDETKLRSQSGPGQDKAVRAVDTEEFQADRAEAETKKCQTVVAAPVTAAEEEMEVSHTRGRTAKASPKSRSSQVDMQDGQISKIWESIQKKYGIEVEEEPMPTPCATFSTGSLPLDLALGVGGLPYGRILEVYGPETSGKTALALSCCISLQRSGRRKNCAFIDVEHAFDSTFAKKMGLQFQKQHFSYCKPPSAEIALDMAGDLAESNAFDLIVIDSVAALLTEEERQKDMTQHCMAARAQLLGQFMRKVVPICDENQTSVLCINQLRKNFSGYGPPEITTGGEALKYAASVRLEVRSPASGKISKSGEVVGIRQKVTVRKNKLAPGFRTAEHDAVPRRLARNVFPVTGVGVPRVIGGAVTAWDLMFGSSSGSSGIVWAGSVLEAGLLSGLVEKKGAWLQYEELRAQGKEKMVKLLKDHPQECEALESSIRARAAEGELPEDEVQDVEE</sequence>
<feature type="region of interest" description="Disordered" evidence="7">
    <location>
        <begin position="64"/>
        <end position="103"/>
    </location>
</feature>
<name>A0ABP0NLW7_9DINO</name>
<evidence type="ECO:0000256" key="7">
    <source>
        <dbReference type="SAM" id="MobiDB-lite"/>
    </source>
</evidence>
<evidence type="ECO:0000256" key="3">
    <source>
        <dbReference type="ARBA" id="ARBA00022840"/>
    </source>
</evidence>
<dbReference type="PANTHER" id="PTHR45900:SF1">
    <property type="entry name" value="MITOCHONDRIAL DNA REPAIR PROTEIN RECA HOMOLOG-RELATED"/>
    <property type="match status" value="1"/>
</dbReference>
<dbReference type="InterPro" id="IPR027417">
    <property type="entry name" value="P-loop_NTPase"/>
</dbReference>
<evidence type="ECO:0000313" key="10">
    <source>
        <dbReference type="EMBL" id="CAK9064606.1"/>
    </source>
</evidence>
<dbReference type="InterPro" id="IPR049428">
    <property type="entry name" value="RecA-like_N"/>
</dbReference>
<keyword evidence="5" id="KW-0233">DNA recombination</keyword>
<evidence type="ECO:0000259" key="8">
    <source>
        <dbReference type="PROSITE" id="PS50162"/>
    </source>
</evidence>
<dbReference type="PANTHER" id="PTHR45900">
    <property type="entry name" value="RECA"/>
    <property type="match status" value="1"/>
</dbReference>
<evidence type="ECO:0000256" key="4">
    <source>
        <dbReference type="ARBA" id="ARBA00023125"/>
    </source>
</evidence>
<dbReference type="InterPro" id="IPR020587">
    <property type="entry name" value="RecA_monomer-monomer_interface"/>
</dbReference>
<dbReference type="InterPro" id="IPR003593">
    <property type="entry name" value="AAA+_ATPase"/>
</dbReference>
<feature type="compositionally biased region" description="Basic residues" evidence="7">
    <location>
        <begin position="81"/>
        <end position="91"/>
    </location>
</feature>